<reference evidence="1" key="1">
    <citation type="submission" date="2022-10" db="EMBL/GenBank/DDBJ databases">
        <title>Culturing micro-colonial fungi from biological soil crusts in the Mojave desert and describing Neophaeococcomyces mojavensis, and introducing the new genera and species Taxawa tesnikishii.</title>
        <authorList>
            <person name="Kurbessoian T."/>
            <person name="Stajich J.E."/>
        </authorList>
    </citation>
    <scope>NUCLEOTIDE SEQUENCE</scope>
    <source>
        <strain evidence="1">JES_112</strain>
    </source>
</reference>
<dbReference type="Proteomes" id="UP001172386">
    <property type="component" value="Unassembled WGS sequence"/>
</dbReference>
<gene>
    <name evidence="1" type="ORF">H2198_008754</name>
</gene>
<keyword evidence="2" id="KW-1185">Reference proteome</keyword>
<proteinExistence type="predicted"/>
<evidence type="ECO:0000313" key="1">
    <source>
        <dbReference type="EMBL" id="KAJ9652012.1"/>
    </source>
</evidence>
<name>A0ACC2ZWS4_9EURO</name>
<comment type="caution">
    <text evidence="1">The sequence shown here is derived from an EMBL/GenBank/DDBJ whole genome shotgun (WGS) entry which is preliminary data.</text>
</comment>
<dbReference type="EMBL" id="JAPDRQ010000223">
    <property type="protein sequence ID" value="KAJ9652012.1"/>
    <property type="molecule type" value="Genomic_DNA"/>
</dbReference>
<evidence type="ECO:0000313" key="2">
    <source>
        <dbReference type="Proteomes" id="UP001172386"/>
    </source>
</evidence>
<protein>
    <submittedName>
        <fullName evidence="1">Uncharacterized protein</fullName>
    </submittedName>
</protein>
<accession>A0ACC2ZWS4</accession>
<sequence length="717" mass="81499">MTYPQEAFVWTQLLPGSLIHSRREAVSANTLLYQLDVLKKTGRYDCFKLKWHPVYDEPPEIWPVPNHLFWDSDVAKWIEGACYLLHDHPHPKIDASIHELVHMIRSAQQDDGYLNLHYTVVAPGKRFTNLRDMHELYNAGHLIEAALAHQHLYKNDLLMEPILHYVDLLHKTFGPGKHQIHGYPGHPEIELALLRLYHRTNNPKHLELASYFIHERGNPSGVEGVHFFDAESRQRGDDPYKRPSYHIEIGGCSWYYSADKPLIEQKEIKGHSVRAMYLLTAASDLTSVSPNESNEQLRQAVHRLWNNMVDRKMYVTGGIGAIKQYEGFGQDYFLPQGTDEGGCYAETCASIGVMMLAQRILQYDLDGKYGDVMELCLYNAVLTAMSHDGKAFTYVNQLASSSADPCKRCDWFTVACCPPNIMRLLGQIGGYIYTDHSSDRDLCNGTNEVNGHNEHRSADTTAIDVHLYIPSSHTFTHDNKSCTLTQKSNYPWTSEITFNLDVPSTSDISLRLRIPFFARKSCVLNPPAPSSAKLINGYLHLPASYLNNLPHSSFTLTLPLNPRLIQPHPYATNSDTLTLARGPIIYCVEDVDNAWVTDHFKSTQLDPNCLNSVHETNIKDEQTEEGYTGLTVRNAACTVNMRRLEQKMHGMPFVEVDRDSVQGEMINGHVNGINGTDNEQIEAEYTVIEDLKFVPFYFRANRGGRGHCRVGLRRWNR</sequence>
<organism evidence="1 2">
    <name type="scientific">Neophaeococcomyces mojaviensis</name>
    <dbReference type="NCBI Taxonomy" id="3383035"/>
    <lineage>
        <taxon>Eukaryota</taxon>
        <taxon>Fungi</taxon>
        <taxon>Dikarya</taxon>
        <taxon>Ascomycota</taxon>
        <taxon>Pezizomycotina</taxon>
        <taxon>Eurotiomycetes</taxon>
        <taxon>Chaetothyriomycetidae</taxon>
        <taxon>Chaetothyriales</taxon>
        <taxon>Chaetothyriales incertae sedis</taxon>
        <taxon>Neophaeococcomyces</taxon>
    </lineage>
</organism>